<name>A0A0X8FFH7_9LACT</name>
<evidence type="ECO:0000256" key="1">
    <source>
        <dbReference type="ARBA" id="ARBA00022490"/>
    </source>
</evidence>
<keyword evidence="3 6" id="KW-1015">Disulfide bond</keyword>
<evidence type="ECO:0000256" key="3">
    <source>
        <dbReference type="ARBA" id="ARBA00023157"/>
    </source>
</evidence>
<protein>
    <recommendedName>
        <fullName evidence="6">33 kDa chaperonin</fullName>
    </recommendedName>
    <alternativeName>
        <fullName evidence="6">Heat shock protein 33 homolog</fullName>
        <shortName evidence="6">HSP33</shortName>
    </alternativeName>
</protein>
<dbReference type="InterPro" id="IPR016153">
    <property type="entry name" value="Heat_shock_Hsp33_N"/>
</dbReference>
<reference evidence="8 9" key="1">
    <citation type="submission" date="2020-12" db="EMBL/GenBank/DDBJ databases">
        <title>FDA dAtabase for Regulatory Grade micrObial Sequences (FDA-ARGOS): Supporting development and validation of Infectious Disease Dx tests.</title>
        <authorList>
            <person name="Sproer C."/>
            <person name="Gronow S."/>
            <person name="Severitt S."/>
            <person name="Schroder I."/>
            <person name="Tallon L."/>
            <person name="Sadzewicz L."/>
            <person name="Zhao X."/>
            <person name="Boylan J."/>
            <person name="Ott S."/>
            <person name="Bowen H."/>
            <person name="Vavikolanu K."/>
            <person name="Mehta A."/>
            <person name="Aluvathingal J."/>
            <person name="Nadendla S."/>
            <person name="Lowell S."/>
            <person name="Myers T."/>
            <person name="Yan Y."/>
            <person name="Sichtig H."/>
        </authorList>
    </citation>
    <scope>NUCLEOTIDE SEQUENCE [LARGE SCALE GENOMIC DNA]</scope>
    <source>
        <strain evidence="8 9">FDAARGOS_911</strain>
    </source>
</reference>
<feature type="disulfide bond" description="Redox-active" evidence="6">
    <location>
        <begin position="237"/>
        <end position="239"/>
    </location>
</feature>
<dbReference type="AlphaFoldDB" id="A0A0X8FFH7"/>
<dbReference type="GO" id="GO:0044183">
    <property type="term" value="F:protein folding chaperone"/>
    <property type="evidence" value="ECO:0007669"/>
    <property type="project" value="TreeGrafter"/>
</dbReference>
<sequence length="293" mass="31530">MTDKLVKAISKDGFVRCSVIDAGDLVEDAHQRHDTWSAATAALGRTLIGTLLLAGDIKDDARMSVQIKGNGLGGKIVTTANGAGEVKGYIDNPHVSLDLNDQGKLDVRKVVGTEGSFSVTKDLGLKEPFSGQTPIVSGEIAEDFTYYLGASEQIPSAIGLGVLVNPDESVNKAGGWMLQVLPGASEETISRLERTVQDLPHITKLLSQHASLEEIIERLLGEGQANILSTHPISFTCDCTKERFAKGLVSLGSQELKAIIEEDGQAETVCHFCNSHYHYSKDDLEKLLEEAKD</sequence>
<comment type="similarity">
    <text evidence="6">Belongs to the HSP33 family.</text>
</comment>
<comment type="PTM">
    <text evidence="6">Under oxidizing conditions two disulfide bonds are formed involving the reactive cysteines. Under reducing conditions zinc is bound to the reactive cysteines and the protein is inactive.</text>
</comment>
<dbReference type="SUPFAM" id="SSF64397">
    <property type="entry name" value="Hsp33 domain"/>
    <property type="match status" value="1"/>
</dbReference>
<dbReference type="KEGG" id="aun:AWM73_07030"/>
<organism evidence="8 9">
    <name type="scientific">Aerococcus urinae</name>
    <dbReference type="NCBI Taxonomy" id="1376"/>
    <lineage>
        <taxon>Bacteria</taxon>
        <taxon>Bacillati</taxon>
        <taxon>Bacillota</taxon>
        <taxon>Bacilli</taxon>
        <taxon>Lactobacillales</taxon>
        <taxon>Aerococcaceae</taxon>
        <taxon>Aerococcus</taxon>
    </lineage>
</organism>
<dbReference type="PANTHER" id="PTHR30111:SF1">
    <property type="entry name" value="33 KDA CHAPERONIN"/>
    <property type="match status" value="1"/>
</dbReference>
<dbReference type="NCBIfam" id="NF001033">
    <property type="entry name" value="PRK00114.1"/>
    <property type="match status" value="1"/>
</dbReference>
<keyword evidence="4 6" id="KW-0143">Chaperone</keyword>
<proteinExistence type="inferred from homology"/>
<dbReference type="GO" id="GO:0005737">
    <property type="term" value="C:cytoplasm"/>
    <property type="evidence" value="ECO:0007669"/>
    <property type="project" value="UniProtKB-SubCell"/>
</dbReference>
<dbReference type="PANTHER" id="PTHR30111">
    <property type="entry name" value="33 KDA CHAPERONIN"/>
    <property type="match status" value="1"/>
</dbReference>
<keyword evidence="10" id="KW-1185">Reference proteome</keyword>
<evidence type="ECO:0000313" key="7">
    <source>
        <dbReference type="EMBL" id="MCY3053928.1"/>
    </source>
</evidence>
<comment type="function">
    <text evidence="6">Redox regulated molecular chaperone. Protects both thermally unfolding and oxidatively damaged proteins from irreversible aggregation. Plays an important role in the bacterial defense system toward oxidative stress.</text>
</comment>
<dbReference type="PIRSF" id="PIRSF005261">
    <property type="entry name" value="Heat_shock_Hsp33"/>
    <property type="match status" value="1"/>
</dbReference>
<dbReference type="Gene3D" id="3.55.30.10">
    <property type="entry name" value="Hsp33 domain"/>
    <property type="match status" value="1"/>
</dbReference>
<dbReference type="EMBL" id="CP065662">
    <property type="protein sequence ID" value="QPS02049.1"/>
    <property type="molecule type" value="Genomic_DNA"/>
</dbReference>
<dbReference type="EMBL" id="JAOTML010000010">
    <property type="protein sequence ID" value="MCY3053928.1"/>
    <property type="molecule type" value="Genomic_DNA"/>
</dbReference>
<dbReference type="Proteomes" id="UP000594771">
    <property type="component" value="Chromosome"/>
</dbReference>
<dbReference type="InterPro" id="IPR000397">
    <property type="entry name" value="Heat_shock_Hsp33"/>
</dbReference>
<evidence type="ECO:0000313" key="9">
    <source>
        <dbReference type="Proteomes" id="UP000594771"/>
    </source>
</evidence>
<dbReference type="GO" id="GO:0042026">
    <property type="term" value="P:protein refolding"/>
    <property type="evidence" value="ECO:0007669"/>
    <property type="project" value="TreeGrafter"/>
</dbReference>
<gene>
    <name evidence="6 8" type="primary">hslO</name>
    <name evidence="8" type="ORF">I6G68_02990</name>
    <name evidence="7" type="ORF">ODY43_08055</name>
</gene>
<evidence type="ECO:0000256" key="4">
    <source>
        <dbReference type="ARBA" id="ARBA00023186"/>
    </source>
</evidence>
<dbReference type="Gene3D" id="3.90.1280.10">
    <property type="entry name" value="HSP33 redox switch-like"/>
    <property type="match status" value="1"/>
</dbReference>
<dbReference type="CDD" id="cd00498">
    <property type="entry name" value="Hsp33"/>
    <property type="match status" value="1"/>
</dbReference>
<dbReference type="HAMAP" id="MF_00117">
    <property type="entry name" value="HslO"/>
    <property type="match status" value="1"/>
</dbReference>
<evidence type="ECO:0000313" key="10">
    <source>
        <dbReference type="Proteomes" id="UP001069145"/>
    </source>
</evidence>
<reference evidence="7" key="2">
    <citation type="submission" date="2022-09" db="EMBL/GenBank/DDBJ databases">
        <title>Aerococcus urinae taxonomy study.</title>
        <authorList>
            <person name="Christensen J."/>
            <person name="Senneby E."/>
        </authorList>
    </citation>
    <scope>NUCLEOTIDE SEQUENCE</scope>
    <source>
        <strain evidence="7">NLD-066-U95</strain>
    </source>
</reference>
<comment type="subcellular location">
    <subcellularLocation>
        <location evidence="6">Cytoplasm</location>
    </subcellularLocation>
</comment>
<keyword evidence="5 6" id="KW-0676">Redox-active center</keyword>
<keyword evidence="1 6" id="KW-0963">Cytoplasm</keyword>
<dbReference type="OrthoDB" id="9776534at2"/>
<dbReference type="Proteomes" id="UP001069145">
    <property type="component" value="Unassembled WGS sequence"/>
</dbReference>
<dbReference type="RefSeq" id="WP_060778684.1">
    <property type="nucleotide sequence ID" value="NZ_CAJHLF010000013.1"/>
</dbReference>
<evidence type="ECO:0000256" key="2">
    <source>
        <dbReference type="ARBA" id="ARBA00022833"/>
    </source>
</evidence>
<evidence type="ECO:0000256" key="5">
    <source>
        <dbReference type="ARBA" id="ARBA00023284"/>
    </source>
</evidence>
<dbReference type="Pfam" id="PF01430">
    <property type="entry name" value="HSP33"/>
    <property type="match status" value="1"/>
</dbReference>
<feature type="disulfide bond" description="Redox-active" evidence="6">
    <location>
        <begin position="270"/>
        <end position="273"/>
    </location>
</feature>
<dbReference type="SUPFAM" id="SSF118352">
    <property type="entry name" value="HSP33 redox switch-like"/>
    <property type="match status" value="1"/>
</dbReference>
<dbReference type="InterPro" id="IPR016154">
    <property type="entry name" value="Heat_shock_Hsp33_C"/>
</dbReference>
<dbReference type="GeneID" id="35767121"/>
<evidence type="ECO:0000256" key="6">
    <source>
        <dbReference type="HAMAP-Rule" id="MF_00117"/>
    </source>
</evidence>
<keyword evidence="2 6" id="KW-0862">Zinc</keyword>
<evidence type="ECO:0000313" key="8">
    <source>
        <dbReference type="EMBL" id="QPS02049.1"/>
    </source>
</evidence>
<accession>A0A0X8FFH7</accession>
<dbReference type="GO" id="GO:0051082">
    <property type="term" value="F:unfolded protein binding"/>
    <property type="evidence" value="ECO:0007669"/>
    <property type="project" value="UniProtKB-UniRule"/>
</dbReference>